<sequence>MHPDQNPQGLVPRGFLRFGLDERGDQDAGTKTQSGRRSDPQDIGRRMAEPLWRRSVRGLTRSFVMTGEVRLFGKGALNSPGAAAMAAWAAASNSDLGPADDGQMGAVRPKTVCW</sequence>
<keyword evidence="3" id="KW-1185">Reference proteome</keyword>
<comment type="caution">
    <text evidence="2">The sequence shown here is derived from an EMBL/GenBank/DDBJ whole genome shotgun (WGS) entry which is preliminary data.</text>
</comment>
<evidence type="ECO:0000256" key="1">
    <source>
        <dbReference type="SAM" id="MobiDB-lite"/>
    </source>
</evidence>
<evidence type="ECO:0000313" key="2">
    <source>
        <dbReference type="EMBL" id="RCK04767.1"/>
    </source>
</evidence>
<dbReference type="AlphaFoldDB" id="A0A367U8X1"/>
<reference evidence="2 3" key="1">
    <citation type="submission" date="2014-07" db="EMBL/GenBank/DDBJ databases">
        <title>Draft genome sequence of Thalassospira xianhensis P-4 (MCCC 1A02616).</title>
        <authorList>
            <person name="Lai Q."/>
            <person name="Shao Z."/>
        </authorList>
    </citation>
    <scope>NUCLEOTIDE SEQUENCE [LARGE SCALE GENOMIC DNA]</scope>
    <source>
        <strain evidence="2 3">MCCC 1A02616</strain>
    </source>
</reference>
<proteinExistence type="predicted"/>
<feature type="compositionally biased region" description="Basic and acidic residues" evidence="1">
    <location>
        <begin position="36"/>
        <end position="49"/>
    </location>
</feature>
<accession>A0A367U8X1</accession>
<gene>
    <name evidence="2" type="ORF">TH5_17830</name>
</gene>
<protein>
    <submittedName>
        <fullName evidence="2">Uncharacterized protein</fullName>
    </submittedName>
</protein>
<dbReference type="EMBL" id="JPWA01000024">
    <property type="protein sequence ID" value="RCK04767.1"/>
    <property type="molecule type" value="Genomic_DNA"/>
</dbReference>
<evidence type="ECO:0000313" key="3">
    <source>
        <dbReference type="Proteomes" id="UP000252419"/>
    </source>
</evidence>
<name>A0A367U8X1_9PROT</name>
<organism evidence="2 3">
    <name type="scientific">Thalassospira xianhensis MCCC 1A02616</name>
    <dbReference type="NCBI Taxonomy" id="1177929"/>
    <lineage>
        <taxon>Bacteria</taxon>
        <taxon>Pseudomonadati</taxon>
        <taxon>Pseudomonadota</taxon>
        <taxon>Alphaproteobacteria</taxon>
        <taxon>Rhodospirillales</taxon>
        <taxon>Thalassospiraceae</taxon>
        <taxon>Thalassospira</taxon>
    </lineage>
</organism>
<dbReference type="Proteomes" id="UP000252419">
    <property type="component" value="Unassembled WGS sequence"/>
</dbReference>
<feature type="compositionally biased region" description="Basic and acidic residues" evidence="1">
    <location>
        <begin position="19"/>
        <end position="28"/>
    </location>
</feature>
<feature type="region of interest" description="Disordered" evidence="1">
    <location>
        <begin position="1"/>
        <end position="49"/>
    </location>
</feature>